<keyword evidence="2" id="KW-1185">Reference proteome</keyword>
<reference evidence="1 2" key="1">
    <citation type="submission" date="2024-01" db="EMBL/GenBank/DDBJ databases">
        <title>The genomes of 5 underutilized Papilionoideae crops provide insights into root nodulation and disease resistanc.</title>
        <authorList>
            <person name="Jiang F."/>
        </authorList>
    </citation>
    <scope>NUCLEOTIDE SEQUENCE [LARGE SCALE GENOMIC DNA]</scope>
    <source>
        <strain evidence="1">LVBAO_FW01</strain>
        <tissue evidence="1">Leaves</tissue>
    </source>
</reference>
<organism evidence="1 2">
    <name type="scientific">Canavalia gladiata</name>
    <name type="common">Sword bean</name>
    <name type="synonym">Dolichos gladiatus</name>
    <dbReference type="NCBI Taxonomy" id="3824"/>
    <lineage>
        <taxon>Eukaryota</taxon>
        <taxon>Viridiplantae</taxon>
        <taxon>Streptophyta</taxon>
        <taxon>Embryophyta</taxon>
        <taxon>Tracheophyta</taxon>
        <taxon>Spermatophyta</taxon>
        <taxon>Magnoliopsida</taxon>
        <taxon>eudicotyledons</taxon>
        <taxon>Gunneridae</taxon>
        <taxon>Pentapetalae</taxon>
        <taxon>rosids</taxon>
        <taxon>fabids</taxon>
        <taxon>Fabales</taxon>
        <taxon>Fabaceae</taxon>
        <taxon>Papilionoideae</taxon>
        <taxon>50 kb inversion clade</taxon>
        <taxon>NPAAA clade</taxon>
        <taxon>indigoferoid/millettioid clade</taxon>
        <taxon>Phaseoleae</taxon>
        <taxon>Canavalia</taxon>
    </lineage>
</organism>
<comment type="caution">
    <text evidence="1">The sequence shown here is derived from an EMBL/GenBank/DDBJ whole genome shotgun (WGS) entry which is preliminary data.</text>
</comment>
<proteinExistence type="predicted"/>
<dbReference type="Proteomes" id="UP001367508">
    <property type="component" value="Unassembled WGS sequence"/>
</dbReference>
<gene>
    <name evidence="1" type="ORF">VNO77_27412</name>
</gene>
<sequence length="189" mass="21333">MITMQLESEKLEVKDTQKLPLVVENPDQRESGPQINHKVQEYPGYNFVGLIYGRDGEWPNGGTALHHATKETLKILLSYFFHIEEFHGPEFLEVVVPQLVSKKVRLPPKNLTKPYKLELAIYSSLQGDEVRGLLERSCNSFFPDDTVGGICIGPLEQLRGNCADEVVYDDTCLLVKTNKLNGVVRFTSL</sequence>
<dbReference type="AlphaFoldDB" id="A0AAN9KTZ4"/>
<protein>
    <submittedName>
        <fullName evidence="1">Uncharacterized protein</fullName>
    </submittedName>
</protein>
<evidence type="ECO:0000313" key="2">
    <source>
        <dbReference type="Proteomes" id="UP001367508"/>
    </source>
</evidence>
<dbReference type="EMBL" id="JAYMYQ010000006">
    <property type="protein sequence ID" value="KAK7323910.1"/>
    <property type="molecule type" value="Genomic_DNA"/>
</dbReference>
<accession>A0AAN9KTZ4</accession>
<evidence type="ECO:0000313" key="1">
    <source>
        <dbReference type="EMBL" id="KAK7323910.1"/>
    </source>
</evidence>
<name>A0AAN9KTZ4_CANGL</name>